<reference evidence="3" key="3">
    <citation type="submission" date="2025-08" db="UniProtKB">
        <authorList>
            <consortium name="RefSeq"/>
        </authorList>
    </citation>
    <scope>IDENTIFICATION</scope>
    <source>
        <strain evidence="3">NI907</strain>
    </source>
</reference>
<accession>A0A6P8ATL7</accession>
<evidence type="ECO:0000313" key="3">
    <source>
        <dbReference type="RefSeq" id="XP_030978242.1"/>
    </source>
</evidence>
<name>A0A6P8ATL7_PYRGI</name>
<feature type="compositionally biased region" description="Low complexity" evidence="1">
    <location>
        <begin position="97"/>
        <end position="115"/>
    </location>
</feature>
<reference evidence="3" key="1">
    <citation type="journal article" date="2019" name="Mol. Biol. Evol.">
        <title>Blast fungal genomes show frequent chromosomal changes, gene gains and losses, and effector gene turnover.</title>
        <authorList>
            <person name="Gomez Luciano L.B."/>
            <person name="Jason Tsai I."/>
            <person name="Chuma I."/>
            <person name="Tosa Y."/>
            <person name="Chen Y.H."/>
            <person name="Li J.Y."/>
            <person name="Li M.Y."/>
            <person name="Jade Lu M.Y."/>
            <person name="Nakayashiki H."/>
            <person name="Li W.H."/>
        </authorList>
    </citation>
    <scope>NUCLEOTIDE SEQUENCE</scope>
    <source>
        <strain evidence="3">NI907</strain>
    </source>
</reference>
<keyword evidence="2" id="KW-1185">Reference proteome</keyword>
<dbReference type="Proteomes" id="UP000515153">
    <property type="component" value="Unplaced"/>
</dbReference>
<evidence type="ECO:0000256" key="1">
    <source>
        <dbReference type="SAM" id="MobiDB-lite"/>
    </source>
</evidence>
<dbReference type="AlphaFoldDB" id="A0A6P8ATL7"/>
<sequence length="311" mass="34176">MPTGMSSRDGEITHLEARDLRRSGEPSRVEAHPRGGGWDRVRDSNGRGRLKDLRPKPPPQAPQRMNWDQQLVVENPGGRAHVGVPIRPGVPVSQAEASRPAPAQTSSPPAPQQASVVPDMQYPDPEEWVDGMAPSEQAARAVEDYRNGVHNPLHDQQQHGQPFSYADYDFDDHDGPAGGYVSYDYEGGRAGRHEGVVAHRQGFWQQRGRSGYSDTATQLATGALSTVAWCASQFLHAGSQVVRGAVREYQRSQNPRCPPSYGQGHLVPGHGMHPGMQHSGNEYPSWVYASEGPPGRVIHPSEYIEFNERGY</sequence>
<proteinExistence type="predicted"/>
<dbReference type="KEGG" id="pgri:PgNI_10037"/>
<feature type="region of interest" description="Disordered" evidence="1">
    <location>
        <begin position="1"/>
        <end position="118"/>
    </location>
</feature>
<feature type="compositionally biased region" description="Basic and acidic residues" evidence="1">
    <location>
        <begin position="8"/>
        <end position="55"/>
    </location>
</feature>
<dbReference type="RefSeq" id="XP_030978242.1">
    <property type="nucleotide sequence ID" value="XM_031130016.1"/>
</dbReference>
<protein>
    <submittedName>
        <fullName evidence="3">Uncharacterized protein</fullName>
    </submittedName>
</protein>
<gene>
    <name evidence="3" type="ORF">PgNI_10037</name>
</gene>
<reference evidence="3" key="2">
    <citation type="submission" date="2019-10" db="EMBL/GenBank/DDBJ databases">
        <authorList>
            <consortium name="NCBI Genome Project"/>
        </authorList>
    </citation>
    <scope>NUCLEOTIDE SEQUENCE</scope>
    <source>
        <strain evidence="3">NI907</strain>
    </source>
</reference>
<evidence type="ECO:0000313" key="2">
    <source>
        <dbReference type="Proteomes" id="UP000515153"/>
    </source>
</evidence>
<dbReference type="GeneID" id="41964924"/>
<organism evidence="2 3">
    <name type="scientific">Pyricularia grisea</name>
    <name type="common">Crabgrass-specific blast fungus</name>
    <name type="synonym">Magnaporthe grisea</name>
    <dbReference type="NCBI Taxonomy" id="148305"/>
    <lineage>
        <taxon>Eukaryota</taxon>
        <taxon>Fungi</taxon>
        <taxon>Dikarya</taxon>
        <taxon>Ascomycota</taxon>
        <taxon>Pezizomycotina</taxon>
        <taxon>Sordariomycetes</taxon>
        <taxon>Sordariomycetidae</taxon>
        <taxon>Magnaporthales</taxon>
        <taxon>Pyriculariaceae</taxon>
        <taxon>Pyricularia</taxon>
    </lineage>
</organism>